<feature type="transmembrane region" description="Helical" evidence="1">
    <location>
        <begin position="16"/>
        <end position="47"/>
    </location>
</feature>
<accession>A0A8S5S193</accession>
<name>A0A8S5S193_9CAUD</name>
<keyword evidence="1" id="KW-1133">Transmembrane helix</keyword>
<keyword evidence="1" id="KW-0472">Membrane</keyword>
<proteinExistence type="predicted"/>
<protein>
    <submittedName>
        <fullName evidence="2">Oleosin</fullName>
    </submittedName>
</protein>
<organism evidence="2">
    <name type="scientific">Podoviridae sp. ct8Lf7</name>
    <dbReference type="NCBI Taxonomy" id="2827723"/>
    <lineage>
        <taxon>Viruses</taxon>
        <taxon>Duplodnaviria</taxon>
        <taxon>Heunggongvirae</taxon>
        <taxon>Uroviricota</taxon>
        <taxon>Caudoviricetes</taxon>
    </lineage>
</organism>
<evidence type="ECO:0000256" key="1">
    <source>
        <dbReference type="SAM" id="Phobius"/>
    </source>
</evidence>
<reference evidence="2" key="1">
    <citation type="journal article" date="2021" name="Proc. Natl. Acad. Sci. U.S.A.">
        <title>A Catalog of Tens of Thousands of Viruses from Human Metagenomes Reveals Hidden Associations with Chronic Diseases.</title>
        <authorList>
            <person name="Tisza M.J."/>
            <person name="Buck C.B."/>
        </authorList>
    </citation>
    <scope>NUCLEOTIDE SEQUENCE</scope>
    <source>
        <strain evidence="2">Ct8Lf7</strain>
    </source>
</reference>
<dbReference type="EMBL" id="BK032511">
    <property type="protein sequence ID" value="DAF44766.1"/>
    <property type="molecule type" value="Genomic_DNA"/>
</dbReference>
<sequence length="56" mass="6330">MLEFIVILILIITSPIWIAIIAAGLCFFAVTLCYITAMICMALIIILSKIFNKLRR</sequence>
<evidence type="ECO:0000313" key="2">
    <source>
        <dbReference type="EMBL" id="DAF44766.1"/>
    </source>
</evidence>
<keyword evidence="1" id="KW-0812">Transmembrane</keyword>